<comment type="caution">
    <text evidence="1">The sequence shown here is derived from an EMBL/GenBank/DDBJ whole genome shotgun (WGS) entry which is preliminary data.</text>
</comment>
<dbReference type="Proteomes" id="UP000654075">
    <property type="component" value="Unassembled WGS sequence"/>
</dbReference>
<evidence type="ECO:0000313" key="2">
    <source>
        <dbReference type="Proteomes" id="UP000654075"/>
    </source>
</evidence>
<sequence length="269" mass="30274">MEVVAWKRRRVYLRNSNNNSNNSNILNNNCCLCCSCCSCCSCCCSCCRGNVQFKTDREHLAELLCVTNGLRPLYEELRANKLAAKDLQNLVESCRVEPGKEADLPLLTADGDFLGSFFVRNCGAFQEAAEGKRRSGRATTPVPDAHVEDFSFSRAEPSLLQLTDAEREKLFPRWLWDVSQAPGFEEQLKGQLKGFKIEAQLGFEAELALFPLLTQNLSGKTGQAATWRNPWDVVQSKKNLDGVLDYEPDSIWMEPEIWVEGLANLFCLF</sequence>
<gene>
    <name evidence="1" type="ORF">PGLA1383_LOCUS38995</name>
</gene>
<proteinExistence type="predicted"/>
<protein>
    <submittedName>
        <fullName evidence="1">Uncharacterized protein</fullName>
    </submittedName>
</protein>
<dbReference type="AlphaFoldDB" id="A0A813G9C0"/>
<evidence type="ECO:0000313" key="1">
    <source>
        <dbReference type="EMBL" id="CAE8621477.1"/>
    </source>
</evidence>
<reference evidence="1" key="1">
    <citation type="submission" date="2021-02" db="EMBL/GenBank/DDBJ databases">
        <authorList>
            <person name="Dougan E. K."/>
            <person name="Rhodes N."/>
            <person name="Thang M."/>
            <person name="Chan C."/>
        </authorList>
    </citation>
    <scope>NUCLEOTIDE SEQUENCE</scope>
</reference>
<name>A0A813G9C0_POLGL</name>
<accession>A0A813G9C0</accession>
<keyword evidence="2" id="KW-1185">Reference proteome</keyword>
<dbReference type="EMBL" id="CAJNNV010027754">
    <property type="protein sequence ID" value="CAE8621477.1"/>
    <property type="molecule type" value="Genomic_DNA"/>
</dbReference>
<organism evidence="1 2">
    <name type="scientific">Polarella glacialis</name>
    <name type="common">Dinoflagellate</name>
    <dbReference type="NCBI Taxonomy" id="89957"/>
    <lineage>
        <taxon>Eukaryota</taxon>
        <taxon>Sar</taxon>
        <taxon>Alveolata</taxon>
        <taxon>Dinophyceae</taxon>
        <taxon>Suessiales</taxon>
        <taxon>Suessiaceae</taxon>
        <taxon>Polarella</taxon>
    </lineage>
</organism>